<dbReference type="Proteomes" id="UP000254230">
    <property type="component" value="Unassembled WGS sequence"/>
</dbReference>
<organism evidence="4 6">
    <name type="scientific">Legionella quateirensis</name>
    <dbReference type="NCBI Taxonomy" id="45072"/>
    <lineage>
        <taxon>Bacteria</taxon>
        <taxon>Pseudomonadati</taxon>
        <taxon>Pseudomonadota</taxon>
        <taxon>Gammaproteobacteria</taxon>
        <taxon>Legionellales</taxon>
        <taxon>Legionellaceae</taxon>
        <taxon>Legionella</taxon>
    </lineage>
</organism>
<dbReference type="AlphaFoldDB" id="A0A378KSY8"/>
<evidence type="ECO:0000259" key="2">
    <source>
        <dbReference type="Pfam" id="PF18626"/>
    </source>
</evidence>
<dbReference type="RefSeq" id="WP_058473459.1">
    <property type="nucleotide sequence ID" value="NZ_CAAAIL010000021.1"/>
</dbReference>
<accession>A0A378KSY8</accession>
<gene>
    <name evidence="3" type="ORF">Lqua_1287</name>
    <name evidence="4" type="ORF">NCTC12376_01506</name>
</gene>
<keyword evidence="5" id="KW-1185">Reference proteome</keyword>
<dbReference type="Gene3D" id="3.10.620.30">
    <property type="match status" value="1"/>
</dbReference>
<protein>
    <recommendedName>
        <fullName evidence="2">Protein glutaminase domain-containing protein</fullName>
    </recommendedName>
</protein>
<dbReference type="STRING" id="45072.Lqua_1287"/>
<reference evidence="3 5" key="1">
    <citation type="submission" date="2015-11" db="EMBL/GenBank/DDBJ databases">
        <title>Genomic analysis of 38 Legionella species identifies large and diverse effector repertoires.</title>
        <authorList>
            <person name="Burstein D."/>
            <person name="Amaro F."/>
            <person name="Zusman T."/>
            <person name="Lifshitz Z."/>
            <person name="Cohen O."/>
            <person name="Gilbert J.A."/>
            <person name="Pupko T."/>
            <person name="Shuman H.A."/>
            <person name="Segal G."/>
        </authorList>
    </citation>
    <scope>NUCLEOTIDE SEQUENCE [LARGE SCALE GENOMIC DNA]</scope>
    <source>
        <strain evidence="3 5">ATCC 49507</strain>
    </source>
</reference>
<evidence type="ECO:0000313" key="5">
    <source>
        <dbReference type="Proteomes" id="UP000054639"/>
    </source>
</evidence>
<evidence type="ECO:0000313" key="4">
    <source>
        <dbReference type="EMBL" id="STY17693.1"/>
    </source>
</evidence>
<sequence>MRLIVSLLMLFPFLVFSAASEPNISSKRSPHEPFAQALKRVQASVPAVLSNSLIARDTPIGKKVPIKQMDFSLVPTVVAYDEMMTLFKVVRDTRFLFTDDKPEFERRISWLYPDDGCFARAALSIIKLEQENLIKPAKIFAFGDLILQTTYSPDGYVSWWYHVSTAVNYMGSIYILDPALNPAGPLLVDEWYSKMGNEMELSGVICSSYTYGPFDNCYQVSGTSNDRAIKDESGYLGLEWDRISSLGLDPITLLGNNPPWIVGLLR</sequence>
<dbReference type="EMBL" id="LNYR01000012">
    <property type="protein sequence ID" value="KTD51060.1"/>
    <property type="molecule type" value="Genomic_DNA"/>
</dbReference>
<dbReference type="OrthoDB" id="5645720at2"/>
<reference evidence="4 6" key="2">
    <citation type="submission" date="2018-06" db="EMBL/GenBank/DDBJ databases">
        <authorList>
            <consortium name="Pathogen Informatics"/>
            <person name="Doyle S."/>
        </authorList>
    </citation>
    <scope>NUCLEOTIDE SEQUENCE [LARGE SCALE GENOMIC DNA]</scope>
    <source>
        <strain evidence="4 6">NCTC12376</strain>
    </source>
</reference>
<keyword evidence="1" id="KW-0732">Signal</keyword>
<evidence type="ECO:0000313" key="6">
    <source>
        <dbReference type="Proteomes" id="UP000254230"/>
    </source>
</evidence>
<proteinExistence type="predicted"/>
<feature type="domain" description="Protein glutaminase" evidence="2">
    <location>
        <begin position="84"/>
        <end position="195"/>
    </location>
</feature>
<evidence type="ECO:0000256" key="1">
    <source>
        <dbReference type="SAM" id="SignalP"/>
    </source>
</evidence>
<evidence type="ECO:0000313" key="3">
    <source>
        <dbReference type="EMBL" id="KTD51060.1"/>
    </source>
</evidence>
<name>A0A378KSY8_9GAMM</name>
<dbReference type="InterPro" id="IPR041325">
    <property type="entry name" value="Gln_deamidase_2"/>
</dbReference>
<dbReference type="Pfam" id="PF18626">
    <property type="entry name" value="Gln_deamidase_2"/>
    <property type="match status" value="1"/>
</dbReference>
<dbReference type="EMBL" id="UGOW01000001">
    <property type="protein sequence ID" value="STY17693.1"/>
    <property type="molecule type" value="Genomic_DNA"/>
</dbReference>
<feature type="chain" id="PRO_5016804234" description="Protein glutaminase domain-containing protein" evidence="1">
    <location>
        <begin position="18"/>
        <end position="266"/>
    </location>
</feature>
<dbReference type="Proteomes" id="UP000054639">
    <property type="component" value="Unassembled WGS sequence"/>
</dbReference>
<feature type="signal peptide" evidence="1">
    <location>
        <begin position="1"/>
        <end position="17"/>
    </location>
</feature>